<evidence type="ECO:0000313" key="8">
    <source>
        <dbReference type="Proteomes" id="UP000051379"/>
    </source>
</evidence>
<evidence type="ECO:0000256" key="2">
    <source>
        <dbReference type="ARBA" id="ARBA00022475"/>
    </source>
</evidence>
<feature type="transmembrane region" description="Helical" evidence="6">
    <location>
        <begin position="76"/>
        <end position="94"/>
    </location>
</feature>
<dbReference type="InterPro" id="IPR001123">
    <property type="entry name" value="LeuE-type"/>
</dbReference>
<feature type="transmembrane region" description="Helical" evidence="6">
    <location>
        <begin position="46"/>
        <end position="70"/>
    </location>
</feature>
<keyword evidence="2" id="KW-1003">Cell membrane</keyword>
<comment type="caution">
    <text evidence="7">The sequence shown here is derived from an EMBL/GenBank/DDBJ whole genome shotgun (WGS) entry which is preliminary data.</text>
</comment>
<feature type="transmembrane region" description="Helical" evidence="6">
    <location>
        <begin position="184"/>
        <end position="205"/>
    </location>
</feature>
<proteinExistence type="predicted"/>
<keyword evidence="5 6" id="KW-0472">Membrane</keyword>
<keyword evidence="3 6" id="KW-0812">Transmembrane</keyword>
<evidence type="ECO:0000256" key="6">
    <source>
        <dbReference type="SAM" id="Phobius"/>
    </source>
</evidence>
<reference evidence="7 8" key="1">
    <citation type="journal article" date="2015" name="Genome Announc.">
        <title>Expanding the biotechnology potential of lactobacilli through comparative genomics of 213 strains and associated genera.</title>
        <authorList>
            <person name="Sun Z."/>
            <person name="Harris H.M."/>
            <person name="McCann A."/>
            <person name="Guo C."/>
            <person name="Argimon S."/>
            <person name="Zhang W."/>
            <person name="Yang X."/>
            <person name="Jeffery I.B."/>
            <person name="Cooney J.C."/>
            <person name="Kagawa T.F."/>
            <person name="Liu W."/>
            <person name="Song Y."/>
            <person name="Salvetti E."/>
            <person name="Wrobel A."/>
            <person name="Rasinkangas P."/>
            <person name="Parkhill J."/>
            <person name="Rea M.C."/>
            <person name="O'Sullivan O."/>
            <person name="Ritari J."/>
            <person name="Douillard F.P."/>
            <person name="Paul Ross R."/>
            <person name="Yang R."/>
            <person name="Briner A.E."/>
            <person name="Felis G.E."/>
            <person name="de Vos W.M."/>
            <person name="Barrangou R."/>
            <person name="Klaenhammer T.R."/>
            <person name="Caufield P.W."/>
            <person name="Cui Y."/>
            <person name="Zhang H."/>
            <person name="O'Toole P.W."/>
        </authorList>
    </citation>
    <scope>NUCLEOTIDE SEQUENCE [LARGE SCALE GENOMIC DNA]</scope>
    <source>
        <strain evidence="7 8">JCM 17355</strain>
    </source>
</reference>
<organism evidence="7 8">
    <name type="scientific">Companilactobacillus futsaii JCM 17355</name>
    <dbReference type="NCBI Taxonomy" id="1423818"/>
    <lineage>
        <taxon>Bacteria</taxon>
        <taxon>Bacillati</taxon>
        <taxon>Bacillota</taxon>
        <taxon>Bacilli</taxon>
        <taxon>Lactobacillales</taxon>
        <taxon>Lactobacillaceae</taxon>
        <taxon>Companilactobacillus</taxon>
    </lineage>
</organism>
<evidence type="ECO:0000256" key="5">
    <source>
        <dbReference type="ARBA" id="ARBA00023136"/>
    </source>
</evidence>
<accession>A0ABR5P6M4</accession>
<feature type="transmembrane region" description="Helical" evidence="6">
    <location>
        <begin position="153"/>
        <end position="172"/>
    </location>
</feature>
<dbReference type="PANTHER" id="PTHR30086:SF20">
    <property type="entry name" value="ARGININE EXPORTER PROTEIN ARGO-RELATED"/>
    <property type="match status" value="1"/>
</dbReference>
<feature type="transmembrane region" description="Helical" evidence="6">
    <location>
        <begin position="114"/>
        <end position="133"/>
    </location>
</feature>
<protein>
    <submittedName>
        <fullName evidence="7">L-lysine permease</fullName>
    </submittedName>
</protein>
<keyword evidence="4 6" id="KW-1133">Transmembrane helix</keyword>
<dbReference type="PANTHER" id="PTHR30086">
    <property type="entry name" value="ARGININE EXPORTER PROTEIN ARGO"/>
    <property type="match status" value="1"/>
</dbReference>
<sequence>MVGKGGLIMNFFLQGLTMGIAYDAPIGLANLFVINSALTQSRKKSLLTAIIIIFFDVTLAFACFFGIGAIMKKLEWLQLIILLVGSLIVIYMGINLLRSQTTDISAEATTEMTLFKTISSAFVVIWFNPQAIIDGSMMLGAFQVTLPSYSHPIFIAGVGIASALWFILLSIIVSKFKDKFNAKVLRIINLVCGIIIILYGGKLFWNFITLLIA</sequence>
<name>A0ABR5P6M4_9LACO</name>
<evidence type="ECO:0000256" key="1">
    <source>
        <dbReference type="ARBA" id="ARBA00004651"/>
    </source>
</evidence>
<comment type="subcellular location">
    <subcellularLocation>
        <location evidence="1">Cell membrane</location>
        <topology evidence="1">Multi-pass membrane protein</topology>
    </subcellularLocation>
</comment>
<dbReference type="Pfam" id="PF01810">
    <property type="entry name" value="LysE"/>
    <property type="match status" value="1"/>
</dbReference>
<keyword evidence="8" id="KW-1185">Reference proteome</keyword>
<evidence type="ECO:0000256" key="4">
    <source>
        <dbReference type="ARBA" id="ARBA00022989"/>
    </source>
</evidence>
<evidence type="ECO:0000313" key="7">
    <source>
        <dbReference type="EMBL" id="KRK93676.1"/>
    </source>
</evidence>
<gene>
    <name evidence="7" type="ORF">FC88_GL000145</name>
</gene>
<dbReference type="Proteomes" id="UP000051379">
    <property type="component" value="Unassembled WGS sequence"/>
</dbReference>
<evidence type="ECO:0000256" key="3">
    <source>
        <dbReference type="ARBA" id="ARBA00022692"/>
    </source>
</evidence>
<dbReference type="EMBL" id="AZDO01000076">
    <property type="protein sequence ID" value="KRK93676.1"/>
    <property type="molecule type" value="Genomic_DNA"/>
</dbReference>
<feature type="transmembrane region" description="Helical" evidence="6">
    <location>
        <begin position="12"/>
        <end position="34"/>
    </location>
</feature>